<evidence type="ECO:0000256" key="20">
    <source>
        <dbReference type="ARBA" id="ARBA00022968"/>
    </source>
</evidence>
<dbReference type="PRINTS" id="PR00932">
    <property type="entry name" value="AMINO1PTASE"/>
</dbReference>
<evidence type="ECO:0000256" key="13">
    <source>
        <dbReference type="ARBA" id="ARBA00022676"/>
    </source>
</evidence>
<dbReference type="InterPro" id="IPR001173">
    <property type="entry name" value="Glyco_trans_2-like"/>
</dbReference>
<gene>
    <name evidence="32" type="ORF">JXQ802_LOCUS1800</name>
</gene>
<keyword evidence="17" id="KW-0430">Lectin</keyword>
<dbReference type="GO" id="GO:0006493">
    <property type="term" value="P:protein O-linked glycosylation"/>
    <property type="evidence" value="ECO:0007669"/>
    <property type="project" value="UniProtKB-ARBA"/>
</dbReference>
<dbReference type="PROSITE" id="PS50231">
    <property type="entry name" value="RICIN_B_LECTIN"/>
    <property type="match status" value="1"/>
</dbReference>
<comment type="pathway">
    <text evidence="5">Protein modification; protein glycosylation.</text>
</comment>
<dbReference type="Pfam" id="PF02709">
    <property type="entry name" value="Glyco_transf_7C"/>
    <property type="match status" value="1"/>
</dbReference>
<evidence type="ECO:0000313" key="32">
    <source>
        <dbReference type="EMBL" id="CAF0753204.1"/>
    </source>
</evidence>
<dbReference type="EMBL" id="CAJNOL010000021">
    <property type="protein sequence ID" value="CAF0753204.1"/>
    <property type="molecule type" value="Genomic_DNA"/>
</dbReference>
<dbReference type="GO" id="GO:0008237">
    <property type="term" value="F:metallopeptidase activity"/>
    <property type="evidence" value="ECO:0007669"/>
    <property type="project" value="UniProtKB-KW"/>
</dbReference>
<evidence type="ECO:0000256" key="12">
    <source>
        <dbReference type="ARBA" id="ARBA00022670"/>
    </source>
</evidence>
<keyword evidence="24 28" id="KW-0472">Membrane</keyword>
<comment type="caution">
    <text evidence="32">The sequence shown here is derived from an EMBL/GenBank/DDBJ whole genome shotgun (WGS) entry which is preliminary data.</text>
</comment>
<keyword evidence="18" id="KW-0378">Hydrolase</keyword>
<evidence type="ECO:0000256" key="14">
    <source>
        <dbReference type="ARBA" id="ARBA00022679"/>
    </source>
</evidence>
<evidence type="ECO:0000256" key="11">
    <source>
        <dbReference type="ARBA" id="ARBA00022438"/>
    </source>
</evidence>
<feature type="domain" description="Galactosyltransferase C-terminal" evidence="31">
    <location>
        <begin position="315"/>
        <end position="378"/>
    </location>
</feature>
<dbReference type="Pfam" id="PF00535">
    <property type="entry name" value="Glycos_transf_2"/>
    <property type="match status" value="1"/>
</dbReference>
<evidence type="ECO:0000256" key="7">
    <source>
        <dbReference type="ARBA" id="ARBA00008290"/>
    </source>
</evidence>
<evidence type="ECO:0000256" key="26">
    <source>
        <dbReference type="ARBA" id="ARBA00023211"/>
    </source>
</evidence>
<keyword evidence="22" id="KW-0333">Golgi apparatus</keyword>
<evidence type="ECO:0000256" key="2">
    <source>
        <dbReference type="ARBA" id="ARBA00001936"/>
    </source>
</evidence>
<dbReference type="GO" id="GO:0008270">
    <property type="term" value="F:zinc ion binding"/>
    <property type="evidence" value="ECO:0007669"/>
    <property type="project" value="InterPro"/>
</dbReference>
<dbReference type="SUPFAM" id="SSF50370">
    <property type="entry name" value="Ricin B-like lectins"/>
    <property type="match status" value="1"/>
</dbReference>
<keyword evidence="11" id="KW-0031">Aminopeptidase</keyword>
<evidence type="ECO:0000256" key="10">
    <source>
        <dbReference type="ARBA" id="ARBA00015118"/>
    </source>
</evidence>
<dbReference type="Pfam" id="PF00652">
    <property type="entry name" value="Ricin_B_lectin"/>
    <property type="match status" value="1"/>
</dbReference>
<dbReference type="InterPro" id="IPR023358">
    <property type="entry name" value="Peptidase_M18_dom2"/>
</dbReference>
<comment type="similarity">
    <text evidence="6">Belongs to the glycosyltransferase 2 family. GalNAc-T subfamily.</text>
</comment>
<dbReference type="Pfam" id="PF02127">
    <property type="entry name" value="Peptidase_M18"/>
    <property type="match status" value="1"/>
</dbReference>
<evidence type="ECO:0000313" key="33">
    <source>
        <dbReference type="Proteomes" id="UP000663870"/>
    </source>
</evidence>
<dbReference type="CDD" id="cd02510">
    <property type="entry name" value="pp-GalNAc-T"/>
    <property type="match status" value="1"/>
</dbReference>
<comment type="subunit">
    <text evidence="8">Tetrahedron-shaped homododecamer built from six homodimers.</text>
</comment>
<dbReference type="Gene3D" id="3.40.630.10">
    <property type="entry name" value="Zn peptidases"/>
    <property type="match status" value="1"/>
</dbReference>
<evidence type="ECO:0000256" key="28">
    <source>
        <dbReference type="SAM" id="Phobius"/>
    </source>
</evidence>
<keyword evidence="21 28" id="KW-1133">Transmembrane helix</keyword>
<dbReference type="InterPro" id="IPR000772">
    <property type="entry name" value="Ricin_B_lectin"/>
</dbReference>
<comment type="similarity">
    <text evidence="7">Belongs to the peptidase M18 family.</text>
</comment>
<dbReference type="EC" id="3.4.11.21" evidence="9"/>
<dbReference type="SUPFAM" id="SSF101821">
    <property type="entry name" value="Aminopeptidase/glucanase lid domain"/>
    <property type="match status" value="1"/>
</dbReference>
<keyword evidence="16" id="KW-0479">Metal-binding</keyword>
<dbReference type="InterPro" id="IPR029044">
    <property type="entry name" value="Nucleotide-diphossugar_trans"/>
</dbReference>
<proteinExistence type="inferred from homology"/>
<dbReference type="GO" id="GO:0016757">
    <property type="term" value="F:glycosyltransferase activity"/>
    <property type="evidence" value="ECO:0007669"/>
    <property type="project" value="UniProtKB-KW"/>
</dbReference>
<dbReference type="Gene3D" id="3.90.550.10">
    <property type="entry name" value="Spore Coat Polysaccharide Biosynthesis Protein SpsA, Chain A"/>
    <property type="match status" value="1"/>
</dbReference>
<evidence type="ECO:0000256" key="23">
    <source>
        <dbReference type="ARBA" id="ARBA00023049"/>
    </source>
</evidence>
<keyword evidence="14" id="KW-0808">Transferase</keyword>
<evidence type="ECO:0000256" key="8">
    <source>
        <dbReference type="ARBA" id="ARBA00011395"/>
    </source>
</evidence>
<evidence type="ECO:0000256" key="15">
    <source>
        <dbReference type="ARBA" id="ARBA00022692"/>
    </source>
</evidence>
<keyword evidence="26" id="KW-0464">Manganese</keyword>
<dbReference type="Gene3D" id="2.30.250.10">
    <property type="entry name" value="Aminopeptidase i, Domain 2"/>
    <property type="match status" value="1"/>
</dbReference>
<evidence type="ECO:0000256" key="17">
    <source>
        <dbReference type="ARBA" id="ARBA00022734"/>
    </source>
</evidence>
<dbReference type="SUPFAM" id="SSF53448">
    <property type="entry name" value="Nucleotide-diphospho-sugar transferases"/>
    <property type="match status" value="1"/>
</dbReference>
<evidence type="ECO:0000256" key="24">
    <source>
        <dbReference type="ARBA" id="ARBA00023136"/>
    </source>
</evidence>
<dbReference type="PANTHER" id="PTHR28570">
    <property type="entry name" value="ASPARTYL AMINOPEPTIDASE"/>
    <property type="match status" value="1"/>
</dbReference>
<keyword evidence="12" id="KW-0645">Protease</keyword>
<protein>
    <recommendedName>
        <fullName evidence="10">Aspartyl aminopeptidase</fullName>
        <ecNumber evidence="9">3.4.11.21</ecNumber>
    </recommendedName>
</protein>
<evidence type="ECO:0000256" key="25">
    <source>
        <dbReference type="ARBA" id="ARBA00023157"/>
    </source>
</evidence>
<evidence type="ECO:0000256" key="22">
    <source>
        <dbReference type="ARBA" id="ARBA00023034"/>
    </source>
</evidence>
<evidence type="ECO:0000259" key="30">
    <source>
        <dbReference type="Pfam" id="PF00652"/>
    </source>
</evidence>
<comment type="cofactor">
    <cofactor evidence="3">
        <name>Zn(2+)</name>
        <dbReference type="ChEBI" id="CHEBI:29105"/>
    </cofactor>
</comment>
<dbReference type="GO" id="GO:0030246">
    <property type="term" value="F:carbohydrate binding"/>
    <property type="evidence" value="ECO:0007669"/>
    <property type="project" value="UniProtKB-KW"/>
</dbReference>
<evidence type="ECO:0000259" key="31">
    <source>
        <dbReference type="Pfam" id="PF02709"/>
    </source>
</evidence>
<evidence type="ECO:0000256" key="19">
    <source>
        <dbReference type="ARBA" id="ARBA00022833"/>
    </source>
</evidence>
<keyword evidence="20" id="KW-0735">Signal-anchor</keyword>
<evidence type="ECO:0000256" key="3">
    <source>
        <dbReference type="ARBA" id="ARBA00001947"/>
    </source>
</evidence>
<comment type="catalytic activity">
    <reaction evidence="1">
        <text>Release of an N-terminal aspartate or glutamate from a peptide, with a preference for aspartate.</text>
        <dbReference type="EC" id="3.4.11.21"/>
    </reaction>
</comment>
<keyword evidence="33" id="KW-1185">Reference proteome</keyword>
<keyword evidence="25" id="KW-1015">Disulfide bond</keyword>
<dbReference type="InterPro" id="IPR035992">
    <property type="entry name" value="Ricin_B-like_lectins"/>
</dbReference>
<organism evidence="32 33">
    <name type="scientific">Rotaria sordida</name>
    <dbReference type="NCBI Taxonomy" id="392033"/>
    <lineage>
        <taxon>Eukaryota</taxon>
        <taxon>Metazoa</taxon>
        <taxon>Spiralia</taxon>
        <taxon>Gnathifera</taxon>
        <taxon>Rotifera</taxon>
        <taxon>Eurotatoria</taxon>
        <taxon>Bdelloidea</taxon>
        <taxon>Philodinida</taxon>
        <taxon>Philodinidae</taxon>
        <taxon>Rotaria</taxon>
    </lineage>
</organism>
<dbReference type="FunFam" id="3.90.550.10:FF:000021">
    <property type="entry name" value="Polypeptide N-acetylgalactosaminyltransferase"/>
    <property type="match status" value="1"/>
</dbReference>
<evidence type="ECO:0000256" key="18">
    <source>
        <dbReference type="ARBA" id="ARBA00022801"/>
    </source>
</evidence>
<sequence>MRYRFGRVFLYIIGLAFLIFTIPFLMSKLDSGTSRSTDEENKVDYSDSNKANPESSNIRSPTKSNSLQPIMSDSLGNYEPKDRQIQSGPGEGGTPVIVSAAEEQEAQRTITRYGFNMVASDKISLDRQIKDTRLEECKHWIYPDVKHLPTASVILVFFDEGWSVLLRTVHSVINTSPKELLKDIILIDDGSSDPALLAPLEKYIKRWNGLVKLYRTGKRIGLIAARTLGAEKSTGDVIVVLDAHCECVVNWLPPLLTRIAINRKALAVPIVDGIEWKTLEHMNIYGSSIFRGIWEWGFLYKETEVPERELNKRKHSSEPYWSPTHAGGLLAIDRQWFFELGAYDPGIKVWGAEQYELSFKVWQCGGVVEWVPCSHVAHAYRGPRSHLVHVPDASPHQTSINHMRLAEVWMDEFTEYYYIREPAIRKLDIGDISERKQLRNKLQCKPFKWFMENIAYDVLQKFPPPPKNIVWGECKNAQHSVCLNDRGASFGQPIGVSGCYRQQVWRLNEDGEISSGEHCFISDHDIVKKKFCLDHHGRWNPVGEWQYDKSTKQIRSNKEHLCMETNGNDLKLSECNEKKESQKWMTTLAGSISKNVEGFINFINKSPTAFHCVDNVKTILTSTGFKELRENEQWNIEPLGKYFVIKNGSCIAAFAVGGKYTNGNGFALAATHTDSPHLRVKPVSKREESGYLQVNVECYGGGIWHTWFDRDLTLAGRVFFRKQNGKINQHLVHINRPILRIPTIAIHLKRDTNEKLEINKQDHLQAVLSLKTEEELNKSTKEKETTSDTNKKLIDESKKHHSQLLELLANECNCQADDIINFDLMLADTQPSCVGGLKNEFIYSGRLDNQMSAYCAIQGLVNTLDTLPDETFIRGALLYDNEEIGSESAQGAMSEFTQHTLRRMTRAEYERSVSNSFLVSADMAHGVHPNYSSLHDRDHRPSLLNGGVVVKTNCCNRYATTAFTATLIKEIARLSNVPLQEFCMRNDMPCGTTVGPILASRLGMYTVDVGAPQLSMHSIREMTSTQALEHYLVFFNGFYKNFKQVYDSIEH</sequence>
<keyword evidence="15 28" id="KW-0812">Transmembrane</keyword>
<evidence type="ECO:0000256" key="27">
    <source>
        <dbReference type="SAM" id="MobiDB-lite"/>
    </source>
</evidence>
<dbReference type="CDD" id="cd05658">
    <property type="entry name" value="M18_DAP"/>
    <property type="match status" value="1"/>
</dbReference>
<evidence type="ECO:0000256" key="16">
    <source>
        <dbReference type="ARBA" id="ARBA00022723"/>
    </source>
</evidence>
<evidence type="ECO:0000259" key="29">
    <source>
        <dbReference type="Pfam" id="PF00535"/>
    </source>
</evidence>
<keyword evidence="19" id="KW-0862">Zinc</keyword>
<dbReference type="FunFam" id="2.30.250.10:FF:000001">
    <property type="entry name" value="Aspartyl aminopeptidase 1"/>
    <property type="match status" value="1"/>
</dbReference>
<name>A0A813PNS9_9BILA</name>
<comment type="subcellular location">
    <subcellularLocation>
        <location evidence="4">Golgi apparatus membrane</location>
        <topology evidence="4">Single-pass type II membrane protein</topology>
    </subcellularLocation>
</comment>
<keyword evidence="13" id="KW-0328">Glycosyltransferase</keyword>
<feature type="domain" description="Glycosyltransferase 2-like" evidence="29">
    <location>
        <begin position="152"/>
        <end position="301"/>
    </location>
</feature>
<feature type="region of interest" description="Disordered" evidence="27">
    <location>
        <begin position="31"/>
        <end position="73"/>
    </location>
</feature>
<dbReference type="NCBIfam" id="NF002759">
    <property type="entry name" value="PRK02813.1"/>
    <property type="match status" value="1"/>
</dbReference>
<dbReference type="Gene3D" id="2.80.10.50">
    <property type="match status" value="1"/>
</dbReference>
<dbReference type="Proteomes" id="UP000663870">
    <property type="component" value="Unassembled WGS sequence"/>
</dbReference>
<feature type="compositionally biased region" description="Polar residues" evidence="27">
    <location>
        <begin position="48"/>
        <end position="73"/>
    </location>
</feature>
<evidence type="ECO:0000256" key="6">
    <source>
        <dbReference type="ARBA" id="ARBA00005680"/>
    </source>
</evidence>
<evidence type="ECO:0000256" key="1">
    <source>
        <dbReference type="ARBA" id="ARBA00001335"/>
    </source>
</evidence>
<evidence type="ECO:0000256" key="9">
    <source>
        <dbReference type="ARBA" id="ARBA00011965"/>
    </source>
</evidence>
<comment type="cofactor">
    <cofactor evidence="2">
        <name>Mn(2+)</name>
        <dbReference type="ChEBI" id="CHEBI:29035"/>
    </cofactor>
</comment>
<dbReference type="GO" id="GO:0004177">
    <property type="term" value="F:aminopeptidase activity"/>
    <property type="evidence" value="ECO:0007669"/>
    <property type="project" value="UniProtKB-KW"/>
</dbReference>
<evidence type="ECO:0000256" key="4">
    <source>
        <dbReference type="ARBA" id="ARBA00004323"/>
    </source>
</evidence>
<accession>A0A813PNS9</accession>
<evidence type="ECO:0000256" key="21">
    <source>
        <dbReference type="ARBA" id="ARBA00022989"/>
    </source>
</evidence>
<dbReference type="GO" id="GO:0006508">
    <property type="term" value="P:proteolysis"/>
    <property type="evidence" value="ECO:0007669"/>
    <property type="project" value="UniProtKB-KW"/>
</dbReference>
<dbReference type="AlphaFoldDB" id="A0A813PNS9"/>
<dbReference type="InterPro" id="IPR045885">
    <property type="entry name" value="GalNAc-T"/>
</dbReference>
<dbReference type="SUPFAM" id="SSF53187">
    <property type="entry name" value="Zn-dependent exopeptidases"/>
    <property type="match status" value="1"/>
</dbReference>
<feature type="compositionally biased region" description="Basic and acidic residues" evidence="27">
    <location>
        <begin position="36"/>
        <end position="47"/>
    </location>
</feature>
<dbReference type="InterPro" id="IPR001948">
    <property type="entry name" value="Peptidase_M18"/>
</dbReference>
<dbReference type="PANTHER" id="PTHR28570:SF3">
    <property type="entry name" value="ASPARTYL AMINOPEPTIDASE"/>
    <property type="match status" value="1"/>
</dbReference>
<keyword evidence="23" id="KW-0482">Metalloprotease</keyword>
<dbReference type="GO" id="GO:0000139">
    <property type="term" value="C:Golgi membrane"/>
    <property type="evidence" value="ECO:0007669"/>
    <property type="project" value="UniProtKB-SubCell"/>
</dbReference>
<dbReference type="InterPro" id="IPR027791">
    <property type="entry name" value="Galactosyl_T_C"/>
</dbReference>
<feature type="domain" description="Ricin B lectin" evidence="30">
    <location>
        <begin position="471"/>
        <end position="584"/>
    </location>
</feature>
<reference evidence="32" key="1">
    <citation type="submission" date="2021-02" db="EMBL/GenBank/DDBJ databases">
        <authorList>
            <person name="Nowell W R."/>
        </authorList>
    </citation>
    <scope>NUCLEOTIDE SEQUENCE</scope>
</reference>
<evidence type="ECO:0000256" key="5">
    <source>
        <dbReference type="ARBA" id="ARBA00004922"/>
    </source>
</evidence>
<feature type="transmembrane region" description="Helical" evidence="28">
    <location>
        <begin position="7"/>
        <end position="26"/>
    </location>
</feature>